<feature type="region of interest" description="Disordered" evidence="5">
    <location>
        <begin position="253"/>
        <end position="297"/>
    </location>
</feature>
<feature type="binding site" evidence="4">
    <location>
        <begin position="197"/>
        <end position="201"/>
    </location>
    <ligand>
        <name>ATP</name>
        <dbReference type="ChEBI" id="CHEBI:30616"/>
    </ligand>
</feature>
<evidence type="ECO:0000256" key="4">
    <source>
        <dbReference type="PIRSR" id="PIRSR600407-2"/>
    </source>
</evidence>
<dbReference type="Pfam" id="PF01150">
    <property type="entry name" value="GDA1_CD39"/>
    <property type="match status" value="1"/>
</dbReference>
<evidence type="ECO:0000256" key="2">
    <source>
        <dbReference type="ARBA" id="ARBA00022801"/>
    </source>
</evidence>
<proteinExistence type="inferred from homology"/>
<accession>D8LZ52</accession>
<dbReference type="OrthoDB" id="6372431at2759"/>
<dbReference type="PANTHER" id="PTHR11782:SF83">
    <property type="entry name" value="GUANOSINE-DIPHOSPHATASE"/>
    <property type="match status" value="1"/>
</dbReference>
<evidence type="ECO:0000313" key="6">
    <source>
        <dbReference type="EMBL" id="CBK21091.2"/>
    </source>
</evidence>
<keyword evidence="4" id="KW-0547">Nucleotide-binding</keyword>
<sequence>MCLFFGVAFTSPSFKSGYSPYLGMIDAGSTGSRFYLFKMDRDENNEIVRMKEVYSAECTPGINSYASNLGGVWQPLYNLMKNAEKHVKTSGMCVLCYGLSPSRDIPVYIYATAGMRVLNKHDQNRIYNAIYFAYLRSDLHFYMRRDMLQTIDGELEALYGWITVNVLFPQFLDQNGRITPSLRYTRRATLGSLDLGGESTQIAYQFAVRRPGDAVDFAQDLFCRSFLSFGAKEAQLRFEAFLLSNREAFRDDADSREDRLHVPNPCNHRGYLDESPNYPALPHEGTGNVAAKRPPHR</sequence>
<feature type="active site" description="Proton acceptor" evidence="3">
    <location>
        <position position="156"/>
    </location>
</feature>
<keyword evidence="7" id="KW-1185">Reference proteome</keyword>
<keyword evidence="4" id="KW-0067">ATP-binding</keyword>
<dbReference type="AlphaFoldDB" id="D8LZ52"/>
<dbReference type="GO" id="GO:0009134">
    <property type="term" value="P:nucleoside diphosphate catabolic process"/>
    <property type="evidence" value="ECO:0007669"/>
    <property type="project" value="TreeGrafter"/>
</dbReference>
<evidence type="ECO:0000256" key="5">
    <source>
        <dbReference type="SAM" id="MobiDB-lite"/>
    </source>
</evidence>
<name>D8LZ52_BLAHO</name>
<reference evidence="6" key="1">
    <citation type="submission" date="2010-02" db="EMBL/GenBank/DDBJ databases">
        <title>Sequencing and annotation of the Blastocystis hominis genome.</title>
        <authorList>
            <person name="Wincker P."/>
        </authorList>
    </citation>
    <scope>NUCLEOTIDE SEQUENCE</scope>
    <source>
        <strain evidence="6">Singapore isolate B</strain>
    </source>
</reference>
<protein>
    <submittedName>
        <fullName evidence="6">Uncharacterized protein</fullName>
    </submittedName>
</protein>
<dbReference type="Gene3D" id="3.30.420.540">
    <property type="match status" value="1"/>
</dbReference>
<organism evidence="6">
    <name type="scientific">Blastocystis hominis</name>
    <dbReference type="NCBI Taxonomy" id="12968"/>
    <lineage>
        <taxon>Eukaryota</taxon>
        <taxon>Sar</taxon>
        <taxon>Stramenopiles</taxon>
        <taxon>Bigyra</taxon>
        <taxon>Opalozoa</taxon>
        <taxon>Opalinata</taxon>
        <taxon>Blastocystidae</taxon>
        <taxon>Blastocystis</taxon>
    </lineage>
</organism>
<dbReference type="CDD" id="cd24003">
    <property type="entry name" value="ASKHA_NBD_GDA1_CD39_NTPase"/>
    <property type="match status" value="1"/>
</dbReference>
<dbReference type="Gene3D" id="3.30.420.40">
    <property type="match status" value="1"/>
</dbReference>
<dbReference type="RefSeq" id="XP_012895139.1">
    <property type="nucleotide sequence ID" value="XM_013039685.1"/>
</dbReference>
<gene>
    <name evidence="6" type="ORF">GSBLH_T00007008001</name>
</gene>
<dbReference type="GO" id="GO:0016020">
    <property type="term" value="C:membrane"/>
    <property type="evidence" value="ECO:0007669"/>
    <property type="project" value="TreeGrafter"/>
</dbReference>
<evidence type="ECO:0000256" key="1">
    <source>
        <dbReference type="ARBA" id="ARBA00009283"/>
    </source>
</evidence>
<dbReference type="GO" id="GO:0017110">
    <property type="term" value="F:nucleoside diphosphate phosphatase activity"/>
    <property type="evidence" value="ECO:0007669"/>
    <property type="project" value="TreeGrafter"/>
</dbReference>
<dbReference type="PANTHER" id="PTHR11782">
    <property type="entry name" value="ADENOSINE/GUANOSINE DIPHOSPHATASE"/>
    <property type="match status" value="1"/>
</dbReference>
<comment type="similarity">
    <text evidence="1">Belongs to the GDA1/CD39 NTPase family.</text>
</comment>
<evidence type="ECO:0000313" key="7">
    <source>
        <dbReference type="Proteomes" id="UP000008312"/>
    </source>
</evidence>
<dbReference type="Proteomes" id="UP000008312">
    <property type="component" value="Unassembled WGS sequence"/>
</dbReference>
<evidence type="ECO:0000256" key="3">
    <source>
        <dbReference type="PIRSR" id="PIRSR600407-1"/>
    </source>
</evidence>
<dbReference type="GeneID" id="24923132"/>
<dbReference type="GO" id="GO:0005524">
    <property type="term" value="F:ATP binding"/>
    <property type="evidence" value="ECO:0007669"/>
    <property type="project" value="UniProtKB-KW"/>
</dbReference>
<dbReference type="InterPro" id="IPR000407">
    <property type="entry name" value="GDA1_CD39_NTPase"/>
</dbReference>
<dbReference type="InParanoid" id="D8LZ52"/>
<dbReference type="EMBL" id="FN668640">
    <property type="protein sequence ID" value="CBK21091.2"/>
    <property type="molecule type" value="Genomic_DNA"/>
</dbReference>
<keyword evidence="2" id="KW-0378">Hydrolase</keyword>